<dbReference type="PANTHER" id="PTHR47234">
    <property type="match status" value="1"/>
</dbReference>
<protein>
    <submittedName>
        <fullName evidence="14">TonB-dependent receptor</fullName>
    </submittedName>
</protein>
<dbReference type="GO" id="GO:0009279">
    <property type="term" value="C:cell outer membrane"/>
    <property type="evidence" value="ECO:0007669"/>
    <property type="project" value="UniProtKB-SubCell"/>
</dbReference>
<evidence type="ECO:0000313" key="14">
    <source>
        <dbReference type="EMBL" id="QUT05154.1"/>
    </source>
</evidence>
<feature type="domain" description="Secretin/TonB short N-terminal" evidence="13">
    <location>
        <begin position="57"/>
        <end position="107"/>
    </location>
</feature>
<gene>
    <name evidence="14" type="ORF">KFK14_19460</name>
</gene>
<keyword evidence="2 10" id="KW-0813">Transport</keyword>
<dbReference type="PANTHER" id="PTHR47234:SF1">
    <property type="entry name" value="TONB-DEPENDENT RECEPTOR"/>
    <property type="match status" value="1"/>
</dbReference>
<keyword evidence="6" id="KW-0408">Iron</keyword>
<evidence type="ECO:0000256" key="3">
    <source>
        <dbReference type="ARBA" id="ARBA00022452"/>
    </source>
</evidence>
<dbReference type="Pfam" id="PF00593">
    <property type="entry name" value="TonB_dep_Rec_b-barrel"/>
    <property type="match status" value="1"/>
</dbReference>
<evidence type="ECO:0000259" key="13">
    <source>
        <dbReference type="SMART" id="SM00965"/>
    </source>
</evidence>
<dbReference type="GO" id="GO:0006826">
    <property type="term" value="P:iron ion transport"/>
    <property type="evidence" value="ECO:0007669"/>
    <property type="project" value="UniProtKB-KW"/>
</dbReference>
<evidence type="ECO:0000256" key="9">
    <source>
        <dbReference type="ARBA" id="ARBA00023237"/>
    </source>
</evidence>
<comment type="similarity">
    <text evidence="10 11">Belongs to the TonB-dependent receptor family.</text>
</comment>
<keyword evidence="15" id="KW-1185">Reference proteome</keyword>
<feature type="chain" id="PRO_5037538469" evidence="12">
    <location>
        <begin position="20"/>
        <end position="858"/>
    </location>
</feature>
<dbReference type="SUPFAM" id="SSF56935">
    <property type="entry name" value="Porins"/>
    <property type="match status" value="1"/>
</dbReference>
<dbReference type="EMBL" id="CP073910">
    <property type="protein sequence ID" value="QUT05154.1"/>
    <property type="molecule type" value="Genomic_DNA"/>
</dbReference>
<keyword evidence="4" id="KW-0410">Iron transport</keyword>
<evidence type="ECO:0000256" key="4">
    <source>
        <dbReference type="ARBA" id="ARBA00022496"/>
    </source>
</evidence>
<dbReference type="RefSeq" id="WP_212608844.1">
    <property type="nucleotide sequence ID" value="NZ_CP073910.1"/>
</dbReference>
<organism evidence="14 15">
    <name type="scientific">Sphingobium phenoxybenzoativorans</name>
    <dbReference type="NCBI Taxonomy" id="1592790"/>
    <lineage>
        <taxon>Bacteria</taxon>
        <taxon>Pseudomonadati</taxon>
        <taxon>Pseudomonadota</taxon>
        <taxon>Alphaproteobacteria</taxon>
        <taxon>Sphingomonadales</taxon>
        <taxon>Sphingomonadaceae</taxon>
        <taxon>Sphingobium</taxon>
    </lineage>
</organism>
<evidence type="ECO:0000256" key="1">
    <source>
        <dbReference type="ARBA" id="ARBA00004571"/>
    </source>
</evidence>
<dbReference type="AlphaFoldDB" id="A0A975Q0V6"/>
<evidence type="ECO:0000256" key="5">
    <source>
        <dbReference type="ARBA" id="ARBA00022692"/>
    </source>
</evidence>
<dbReference type="CDD" id="cd01347">
    <property type="entry name" value="ligand_gated_channel"/>
    <property type="match status" value="1"/>
</dbReference>
<dbReference type="InterPro" id="IPR036942">
    <property type="entry name" value="Beta-barrel_TonB_sf"/>
</dbReference>
<evidence type="ECO:0000256" key="12">
    <source>
        <dbReference type="SAM" id="SignalP"/>
    </source>
</evidence>
<feature type="signal peptide" evidence="12">
    <location>
        <begin position="1"/>
        <end position="19"/>
    </location>
</feature>
<evidence type="ECO:0000256" key="6">
    <source>
        <dbReference type="ARBA" id="ARBA00023004"/>
    </source>
</evidence>
<dbReference type="InterPro" id="IPR037066">
    <property type="entry name" value="Plug_dom_sf"/>
</dbReference>
<dbReference type="SMART" id="SM00965">
    <property type="entry name" value="STN"/>
    <property type="match status" value="1"/>
</dbReference>
<accession>A0A975Q0V6</accession>
<sequence>MIIIRSAVFAASVSVVAIANVALVPRAIAQTAAEQDYRLPAQPLDASLRAVALASGRNIGAPALLITGKVAPALIGRFTPEEAVAHLLRGSGLRSRVVDGDLIIARDVPSLGDESAGDQSEAIIVTGSRIRGARIATPVIRLDREDVLRSGQTSMAQVVQNLPQAFGGGQNPGVGANVPAASGINVGGATTINLRGLGSDATLTLLNGRRLAYNGSRQGIDVSAIPLGAVDRLEVVADGASALYGSDAVAGVANIILRPDFDGLRLDAEGALATQGDWSNQRYGLTTGTRWASGGLIASYEFARSPALRSNDRSFTSANPGLTIFPPLKRHALVISGHQGLSDSLNFAVDLLYNHRRSQIDYPLNSEGDLALSHIEQPSTSRSIAIAPSLSLTLPGDWNASLSGVYGNERTFLRSRVFEGAEQIATQFVCYCNSGQSVELGADGGLFRLPAGRVRIAIGAGYRRNLLNADRGADNVASVRRDQDSYYGYGELSVPLVAPEMQFGLIHRLDLSGAVRYERYPGIDSVATPKFGIIYAPSRDVDLKASWGRSFRAPSLLQQNQVPSVSLYPVASLGGTGYAPDASALLISGGNPGLTPERAETWTASIDIHPAVIEGARLQLSYFHTRYTDRIVSPISFSTQSLSNPIYTGLVTLNPSQAMAAGIINSALQFTDLTDDGADPSNVVAIVDNRNRNSSRQTIKGVDILLDYRFPFQQGELTASANASYLHVVQQLIAGQAETPRTGVLFTPPHWRGRGSLNWRRGSLNLNGALNYIGGVEDDRVGDDVRVRGMTTVDLTAQVHLEQLWGAFKYIDLSLSALNAFDVKPRRIANYDMYDSTYDSTNYSPIGRVLSLGISTTW</sequence>
<keyword evidence="4" id="KW-0406">Ion transport</keyword>
<dbReference type="InterPro" id="IPR011662">
    <property type="entry name" value="Secretin/TonB_short_N"/>
</dbReference>
<reference evidence="14" key="1">
    <citation type="submission" date="2021-04" db="EMBL/GenBank/DDBJ databases">
        <title>Isolation of p-tert-butylphenol degrading bacteria Sphingobium phenoxybenzoativorans Tas13 from active sludge.</title>
        <authorList>
            <person name="Li Y."/>
        </authorList>
    </citation>
    <scope>NUCLEOTIDE SEQUENCE</scope>
    <source>
        <strain evidence="14">Tas13</strain>
    </source>
</reference>
<proteinExistence type="inferred from homology"/>
<comment type="subcellular location">
    <subcellularLocation>
        <location evidence="1 10">Cell outer membrane</location>
        <topology evidence="1 10">Multi-pass membrane protein</topology>
    </subcellularLocation>
</comment>
<keyword evidence="5 10" id="KW-0812">Transmembrane</keyword>
<keyword evidence="7 11" id="KW-0798">TonB box</keyword>
<evidence type="ECO:0000313" key="15">
    <source>
        <dbReference type="Proteomes" id="UP000681425"/>
    </source>
</evidence>
<keyword evidence="9 10" id="KW-0998">Cell outer membrane</keyword>
<dbReference type="PROSITE" id="PS52016">
    <property type="entry name" value="TONB_DEPENDENT_REC_3"/>
    <property type="match status" value="1"/>
</dbReference>
<evidence type="ECO:0000256" key="7">
    <source>
        <dbReference type="ARBA" id="ARBA00023077"/>
    </source>
</evidence>
<evidence type="ECO:0000256" key="10">
    <source>
        <dbReference type="PROSITE-ProRule" id="PRU01360"/>
    </source>
</evidence>
<dbReference type="InterPro" id="IPR000531">
    <property type="entry name" value="Beta-barrel_TonB"/>
</dbReference>
<dbReference type="KEGG" id="spph:KFK14_19460"/>
<evidence type="ECO:0000256" key="11">
    <source>
        <dbReference type="RuleBase" id="RU003357"/>
    </source>
</evidence>
<keyword evidence="3 10" id="KW-1134">Transmembrane beta strand</keyword>
<dbReference type="Proteomes" id="UP000681425">
    <property type="component" value="Chromosome"/>
</dbReference>
<keyword evidence="14" id="KW-0675">Receptor</keyword>
<evidence type="ECO:0000256" key="2">
    <source>
        <dbReference type="ARBA" id="ARBA00022448"/>
    </source>
</evidence>
<dbReference type="InterPro" id="IPR012910">
    <property type="entry name" value="Plug_dom"/>
</dbReference>
<keyword evidence="8 10" id="KW-0472">Membrane</keyword>
<dbReference type="InterPro" id="IPR039426">
    <property type="entry name" value="TonB-dep_rcpt-like"/>
</dbReference>
<dbReference type="Pfam" id="PF07715">
    <property type="entry name" value="Plug"/>
    <property type="match status" value="1"/>
</dbReference>
<evidence type="ECO:0000256" key="8">
    <source>
        <dbReference type="ARBA" id="ARBA00023136"/>
    </source>
</evidence>
<keyword evidence="12" id="KW-0732">Signal</keyword>
<dbReference type="Gene3D" id="3.55.50.30">
    <property type="match status" value="1"/>
</dbReference>
<dbReference type="Gene3D" id="2.170.130.10">
    <property type="entry name" value="TonB-dependent receptor, plug domain"/>
    <property type="match status" value="1"/>
</dbReference>
<dbReference type="Gene3D" id="2.40.170.20">
    <property type="entry name" value="TonB-dependent receptor, beta-barrel domain"/>
    <property type="match status" value="1"/>
</dbReference>
<name>A0A975Q0V6_9SPHN</name>